<dbReference type="OrthoDB" id="1725043at2"/>
<dbReference type="Gene3D" id="2.40.30.170">
    <property type="match status" value="1"/>
</dbReference>
<name>A0A3N1XXW1_9FIRM</name>
<comment type="caution">
    <text evidence="6">The sequence shown here is derived from an EMBL/GenBank/DDBJ whole genome shotgun (WGS) entry which is preliminary data.</text>
</comment>
<dbReference type="GO" id="GO:0015562">
    <property type="term" value="F:efflux transmembrane transporter activity"/>
    <property type="evidence" value="ECO:0007669"/>
    <property type="project" value="TreeGrafter"/>
</dbReference>
<dbReference type="InterPro" id="IPR058625">
    <property type="entry name" value="MdtA-like_BSH"/>
</dbReference>
<keyword evidence="1" id="KW-0175">Coiled coil</keyword>
<dbReference type="Pfam" id="PF25990">
    <property type="entry name" value="Beta-barrel_YknX"/>
    <property type="match status" value="1"/>
</dbReference>
<evidence type="ECO:0000313" key="6">
    <source>
        <dbReference type="EMBL" id="ROR31409.1"/>
    </source>
</evidence>
<evidence type="ECO:0000259" key="4">
    <source>
        <dbReference type="Pfam" id="PF25917"/>
    </source>
</evidence>
<keyword evidence="3" id="KW-0812">Transmembrane</keyword>
<dbReference type="AlphaFoldDB" id="A0A3N1XXW1"/>
<protein>
    <submittedName>
        <fullName evidence="6">HlyD family secretion protein</fullName>
    </submittedName>
</protein>
<dbReference type="PANTHER" id="PTHR30469:SF33">
    <property type="entry name" value="SLR1207 PROTEIN"/>
    <property type="match status" value="1"/>
</dbReference>
<accession>A0A3N1XXW1</accession>
<reference evidence="6 7" key="1">
    <citation type="submission" date="2018-11" db="EMBL/GenBank/DDBJ databases">
        <title>Genomic Encyclopedia of Type Strains, Phase IV (KMG-IV): sequencing the most valuable type-strain genomes for metagenomic binning, comparative biology and taxonomic classification.</title>
        <authorList>
            <person name="Goeker M."/>
        </authorList>
    </citation>
    <scope>NUCLEOTIDE SEQUENCE [LARGE SCALE GENOMIC DNA]</scope>
    <source>
        <strain evidence="6 7">DSM 26537</strain>
    </source>
</reference>
<dbReference type="RefSeq" id="WP_123607516.1">
    <property type="nucleotide sequence ID" value="NZ_RJVG01000001.1"/>
</dbReference>
<organism evidence="6 7">
    <name type="scientific">Mobilisporobacter senegalensis</name>
    <dbReference type="NCBI Taxonomy" id="1329262"/>
    <lineage>
        <taxon>Bacteria</taxon>
        <taxon>Bacillati</taxon>
        <taxon>Bacillota</taxon>
        <taxon>Clostridia</taxon>
        <taxon>Lachnospirales</taxon>
        <taxon>Lachnospiraceae</taxon>
        <taxon>Mobilisporobacter</taxon>
    </lineage>
</organism>
<gene>
    <name evidence="6" type="ORF">EDD66_10125</name>
</gene>
<dbReference type="GO" id="GO:1990281">
    <property type="term" value="C:efflux pump complex"/>
    <property type="evidence" value="ECO:0007669"/>
    <property type="project" value="TreeGrafter"/>
</dbReference>
<evidence type="ECO:0000259" key="5">
    <source>
        <dbReference type="Pfam" id="PF25990"/>
    </source>
</evidence>
<feature type="domain" description="YknX-like beta-barrel" evidence="5">
    <location>
        <begin position="407"/>
        <end position="478"/>
    </location>
</feature>
<dbReference type="InterPro" id="IPR058636">
    <property type="entry name" value="Beta-barrel_YknX"/>
</dbReference>
<sequence>MSDIFKNIGKKFIGIIKKIFSRKWVRVLAIILTVIIGGITILSNIAKSKFEQMQKDAIVTEVSEKRDIEKVLSSSGTIEPLNTYEVTTLVDGEVIAADFEEGEQIKEGDILYKITTEDLDTKIESAKTNVERAKRNYEKALEEKGKADEDYQDALDDLGDYAVKSDKDGIITELLIEEGSKIQAGTQIAKIYDNSYMLLTVPFSSADVKKSWVNKSAVVEIDGSSETLKGTITKVSSLEKVLTGNRVVKDVTIKVKNPGGITLETNASALVGNISSSGVGTFKAIEDSVIVADNSGEISKLSVDEGDRVKKGSVIASLDNDSIDDQLETYQKTVDNAKDGVDNARDNVEDAEKSLEEQIDALADYNVTAPISGQIITKNALVGDKIRAANMTNSLCTIYDLSALVFKMSIDELDIMSVKVGQEVKITADALPDAKITGFVTNISLQSTTNGGVTQYPVTVEIKEPGNLLPGMNVTGEIVTESVSDVVSVPVDALMRGDIVYVKDESVKEAVGDIPAGFREVKVETGLSNDDYIEIKSGLEEGKEVYVVRQGGTTVMMMPGGAMVAPAEGGPGQGDGSQRRQRTDGASAAPAR</sequence>
<keyword evidence="3" id="KW-1133">Transmembrane helix</keyword>
<evidence type="ECO:0000256" key="3">
    <source>
        <dbReference type="SAM" id="Phobius"/>
    </source>
</evidence>
<feature type="transmembrane region" description="Helical" evidence="3">
    <location>
        <begin position="24"/>
        <end position="46"/>
    </location>
</feature>
<dbReference type="Gene3D" id="2.40.50.100">
    <property type="match status" value="2"/>
</dbReference>
<evidence type="ECO:0000256" key="1">
    <source>
        <dbReference type="SAM" id="Coils"/>
    </source>
</evidence>
<dbReference type="Proteomes" id="UP000273083">
    <property type="component" value="Unassembled WGS sequence"/>
</dbReference>
<dbReference type="SUPFAM" id="SSF111369">
    <property type="entry name" value="HlyD-like secretion proteins"/>
    <property type="match status" value="2"/>
</dbReference>
<feature type="coiled-coil region" evidence="1">
    <location>
        <begin position="327"/>
        <end position="368"/>
    </location>
</feature>
<feature type="domain" description="Multidrug resistance protein MdtA-like barrel-sandwich hybrid" evidence="4">
    <location>
        <begin position="295"/>
        <end position="394"/>
    </location>
</feature>
<keyword evidence="3" id="KW-0472">Membrane</keyword>
<keyword evidence="7" id="KW-1185">Reference proteome</keyword>
<evidence type="ECO:0000313" key="7">
    <source>
        <dbReference type="Proteomes" id="UP000273083"/>
    </source>
</evidence>
<feature type="coiled-coil region" evidence="1">
    <location>
        <begin position="116"/>
        <end position="157"/>
    </location>
</feature>
<proteinExistence type="predicted"/>
<dbReference type="EMBL" id="RJVG01000001">
    <property type="protein sequence ID" value="ROR31409.1"/>
    <property type="molecule type" value="Genomic_DNA"/>
</dbReference>
<evidence type="ECO:0000256" key="2">
    <source>
        <dbReference type="SAM" id="MobiDB-lite"/>
    </source>
</evidence>
<feature type="region of interest" description="Disordered" evidence="2">
    <location>
        <begin position="562"/>
        <end position="592"/>
    </location>
</feature>
<dbReference type="Gene3D" id="2.40.420.20">
    <property type="match status" value="1"/>
</dbReference>
<dbReference type="PANTHER" id="PTHR30469">
    <property type="entry name" value="MULTIDRUG RESISTANCE PROTEIN MDTA"/>
    <property type="match status" value="1"/>
</dbReference>
<dbReference type="Pfam" id="PF25917">
    <property type="entry name" value="BSH_RND"/>
    <property type="match status" value="1"/>
</dbReference>